<dbReference type="InterPro" id="IPR029058">
    <property type="entry name" value="AB_hydrolase_fold"/>
</dbReference>
<organism evidence="1 2">
    <name type="scientific">Anisodus tanguticus</name>
    <dbReference type="NCBI Taxonomy" id="243964"/>
    <lineage>
        <taxon>Eukaryota</taxon>
        <taxon>Viridiplantae</taxon>
        <taxon>Streptophyta</taxon>
        <taxon>Embryophyta</taxon>
        <taxon>Tracheophyta</taxon>
        <taxon>Spermatophyta</taxon>
        <taxon>Magnoliopsida</taxon>
        <taxon>eudicotyledons</taxon>
        <taxon>Gunneridae</taxon>
        <taxon>Pentapetalae</taxon>
        <taxon>asterids</taxon>
        <taxon>lamiids</taxon>
        <taxon>Solanales</taxon>
        <taxon>Solanaceae</taxon>
        <taxon>Solanoideae</taxon>
        <taxon>Hyoscyameae</taxon>
        <taxon>Anisodus</taxon>
    </lineage>
</organism>
<reference evidence="1" key="1">
    <citation type="submission" date="2023-12" db="EMBL/GenBank/DDBJ databases">
        <title>Genome assembly of Anisodus tanguticus.</title>
        <authorList>
            <person name="Wang Y.-J."/>
        </authorList>
    </citation>
    <scope>NUCLEOTIDE SEQUENCE</scope>
    <source>
        <strain evidence="1">KB-2021</strain>
        <tissue evidence="1">Leaf</tissue>
    </source>
</reference>
<accession>A0AAE1RUI1</accession>
<name>A0AAE1RUI1_9SOLA</name>
<keyword evidence="2" id="KW-1185">Reference proteome</keyword>
<evidence type="ECO:0000313" key="1">
    <source>
        <dbReference type="EMBL" id="KAK4357198.1"/>
    </source>
</evidence>
<dbReference type="Gene3D" id="3.40.50.1820">
    <property type="entry name" value="alpha/beta hydrolase"/>
    <property type="match status" value="1"/>
</dbReference>
<gene>
    <name evidence="1" type="ORF">RND71_022808</name>
</gene>
<sequence length="188" mass="21057">MSPFSVANLVLRHFTGGCGGFSTSTSSGGFSTGVLDKYTWTNTTEQMWLFQPSGDESYIRPPDVEMIHTGQSCLKDRVPSLDSAYQKLFQVWLLSPIDCPLVNPLSEKAPSLSGLGCSRILVCGGKKDDNIPLRIVDQFVEGVKKSGWEGELEYLEVDDRHVFQIYKSETEEAKRMMKCCADFVHRKF</sequence>
<comment type="caution">
    <text evidence="1">The sequence shown here is derived from an EMBL/GenBank/DDBJ whole genome shotgun (WGS) entry which is preliminary data.</text>
</comment>
<dbReference type="AlphaFoldDB" id="A0AAE1RUI1"/>
<proteinExistence type="predicted"/>
<dbReference type="EMBL" id="JAVYJV010000012">
    <property type="protein sequence ID" value="KAK4357198.1"/>
    <property type="molecule type" value="Genomic_DNA"/>
</dbReference>
<protein>
    <submittedName>
        <fullName evidence="1">Uncharacterized protein</fullName>
    </submittedName>
</protein>
<dbReference type="SUPFAM" id="SSF53474">
    <property type="entry name" value="alpha/beta-Hydrolases"/>
    <property type="match status" value="1"/>
</dbReference>
<dbReference type="Proteomes" id="UP001291623">
    <property type="component" value="Unassembled WGS sequence"/>
</dbReference>
<evidence type="ECO:0000313" key="2">
    <source>
        <dbReference type="Proteomes" id="UP001291623"/>
    </source>
</evidence>